<dbReference type="STRING" id="333673.A0A3M0JZC6"/>
<dbReference type="PANTHER" id="PTHR23142">
    <property type="entry name" value="PRE-MRNA-SPLICING FACTOR 38A-RELATED"/>
    <property type="match status" value="1"/>
</dbReference>
<protein>
    <recommendedName>
        <fullName evidence="7">Pre-mRNA-splicing factor 38B</fullName>
    </recommendedName>
</protein>
<gene>
    <name evidence="9" type="ORF">DUI87_15740</name>
</gene>
<evidence type="ECO:0000256" key="6">
    <source>
        <dbReference type="ARBA" id="ARBA00023242"/>
    </source>
</evidence>
<dbReference type="InterPro" id="IPR005037">
    <property type="entry name" value="PRP38"/>
</dbReference>
<evidence type="ECO:0000256" key="4">
    <source>
        <dbReference type="ARBA" id="ARBA00022728"/>
    </source>
</evidence>
<evidence type="ECO:0000256" key="5">
    <source>
        <dbReference type="ARBA" id="ARBA00023187"/>
    </source>
</evidence>
<dbReference type="Pfam" id="PF03371">
    <property type="entry name" value="PRP38"/>
    <property type="match status" value="1"/>
</dbReference>
<feature type="region of interest" description="Disordered" evidence="8">
    <location>
        <begin position="138"/>
        <end position="161"/>
    </location>
</feature>
<name>A0A3M0JZC6_HIRRU</name>
<dbReference type="AlphaFoldDB" id="A0A3M0JZC6"/>
<proteinExistence type="inferred from homology"/>
<evidence type="ECO:0000256" key="8">
    <source>
        <dbReference type="SAM" id="MobiDB-lite"/>
    </source>
</evidence>
<comment type="subcellular location">
    <subcellularLocation>
        <location evidence="1 7">Nucleus</location>
    </subcellularLocation>
</comment>
<evidence type="ECO:0000313" key="9">
    <source>
        <dbReference type="EMBL" id="RMC06309.1"/>
    </source>
</evidence>
<keyword evidence="6 7" id="KW-0539">Nucleus</keyword>
<comment type="similarity">
    <text evidence="2 7">Belongs to the PRP38 family.</text>
</comment>
<keyword evidence="3 7" id="KW-0507">mRNA processing</keyword>
<evidence type="ECO:0000256" key="2">
    <source>
        <dbReference type="ARBA" id="ARBA00006164"/>
    </source>
</evidence>
<comment type="caution">
    <text evidence="9">The sequence shown here is derived from an EMBL/GenBank/DDBJ whole genome shotgun (WGS) entry which is preliminary data.</text>
</comment>
<feature type="compositionally biased region" description="Acidic residues" evidence="8">
    <location>
        <begin position="140"/>
        <end position="161"/>
    </location>
</feature>
<evidence type="ECO:0000313" key="10">
    <source>
        <dbReference type="Proteomes" id="UP000269221"/>
    </source>
</evidence>
<accession>A0A3M0JZC6</accession>
<evidence type="ECO:0000256" key="3">
    <source>
        <dbReference type="ARBA" id="ARBA00022664"/>
    </source>
</evidence>
<dbReference type="GO" id="GO:0005681">
    <property type="term" value="C:spliceosomal complex"/>
    <property type="evidence" value="ECO:0007669"/>
    <property type="project" value="UniProtKB-KW"/>
</dbReference>
<sequence>MVKDTLSIHDTDPQNLGEKIIHTHIYESKYWEEERFGQAGGGQGHGDGVHGSGGNIKPTAFLCLMLQPEDIIVESIRNEAFKYVWMLGALISARTGESELMCMDECIDELLRVHGIILPRLQKQYVLEGAEQLEPCVSALEEDIDDAQSSEKEEEEDERLE</sequence>
<dbReference type="Proteomes" id="UP000269221">
    <property type="component" value="Unassembled WGS sequence"/>
</dbReference>
<evidence type="ECO:0000256" key="1">
    <source>
        <dbReference type="ARBA" id="ARBA00004123"/>
    </source>
</evidence>
<reference evidence="9 10" key="1">
    <citation type="submission" date="2018-07" db="EMBL/GenBank/DDBJ databases">
        <title>A high quality draft genome assembly of the barn swallow (H. rustica rustica).</title>
        <authorList>
            <person name="Formenti G."/>
            <person name="Chiara M."/>
            <person name="Poveda L."/>
            <person name="Francoijs K.-J."/>
            <person name="Bonisoli-Alquati A."/>
            <person name="Canova L."/>
            <person name="Gianfranceschi L."/>
            <person name="Horner D.S."/>
            <person name="Saino N."/>
        </authorList>
    </citation>
    <scope>NUCLEOTIDE SEQUENCE [LARGE SCALE GENOMIC DNA]</scope>
    <source>
        <strain evidence="9">Chelidonia</strain>
        <tissue evidence="9">Blood</tissue>
    </source>
</reference>
<keyword evidence="10" id="KW-1185">Reference proteome</keyword>
<dbReference type="EMBL" id="QRBI01000120">
    <property type="protein sequence ID" value="RMC06309.1"/>
    <property type="molecule type" value="Genomic_DNA"/>
</dbReference>
<keyword evidence="4 7" id="KW-0747">Spliceosome</keyword>
<comment type="function">
    <text evidence="7">May be required for pre-mRNA splicing.</text>
</comment>
<organism evidence="9 10">
    <name type="scientific">Hirundo rustica rustica</name>
    <dbReference type="NCBI Taxonomy" id="333673"/>
    <lineage>
        <taxon>Eukaryota</taxon>
        <taxon>Metazoa</taxon>
        <taxon>Chordata</taxon>
        <taxon>Craniata</taxon>
        <taxon>Vertebrata</taxon>
        <taxon>Euteleostomi</taxon>
        <taxon>Archelosauria</taxon>
        <taxon>Archosauria</taxon>
        <taxon>Dinosauria</taxon>
        <taxon>Saurischia</taxon>
        <taxon>Theropoda</taxon>
        <taxon>Coelurosauria</taxon>
        <taxon>Aves</taxon>
        <taxon>Neognathae</taxon>
        <taxon>Neoaves</taxon>
        <taxon>Telluraves</taxon>
        <taxon>Australaves</taxon>
        <taxon>Passeriformes</taxon>
        <taxon>Sylvioidea</taxon>
        <taxon>Hirundinidae</taxon>
        <taxon>Hirundo</taxon>
    </lineage>
</organism>
<evidence type="ECO:0000256" key="7">
    <source>
        <dbReference type="RuleBase" id="RU367025"/>
    </source>
</evidence>
<keyword evidence="5 7" id="KW-0508">mRNA splicing</keyword>
<dbReference type="OrthoDB" id="190958at2759"/>
<dbReference type="GO" id="GO:0000398">
    <property type="term" value="P:mRNA splicing, via spliceosome"/>
    <property type="evidence" value="ECO:0007669"/>
    <property type="project" value="UniProtKB-UniRule"/>
</dbReference>